<gene>
    <name evidence="1" type="ORF">FRC54_03645</name>
</gene>
<name>A0A6N7IXT7_9FIRM</name>
<dbReference type="InterPro" id="IPR035093">
    <property type="entry name" value="RelE/ParE_toxin_dom_sf"/>
</dbReference>
<dbReference type="EMBL" id="VOGC01000002">
    <property type="protein sequence ID" value="MQN01059.1"/>
    <property type="molecule type" value="Genomic_DNA"/>
</dbReference>
<proteinExistence type="predicted"/>
<dbReference type="Gene3D" id="3.30.2310.20">
    <property type="entry name" value="RelE-like"/>
    <property type="match status" value="1"/>
</dbReference>
<dbReference type="AlphaFoldDB" id="A0A6N7IXT7"/>
<comment type="caution">
    <text evidence="1">The sequence shown here is derived from an EMBL/GenBank/DDBJ whole genome shotgun (WGS) entry which is preliminary data.</text>
</comment>
<evidence type="ECO:0000313" key="2">
    <source>
        <dbReference type="Proteomes" id="UP000460257"/>
    </source>
</evidence>
<sequence>MKRVEYSQLVKRKLLNLKMYIIEKYGEKKAKEIMTSITDRVDLLGSNEESGVSISRMYDIETDYWYIFTNHNYFIYRIEEQKVFIVQMFNEKEDFMMKLFGISGRTQESIDYWGE</sequence>
<evidence type="ECO:0000313" key="1">
    <source>
        <dbReference type="EMBL" id="MQN01059.1"/>
    </source>
</evidence>
<reference evidence="1" key="1">
    <citation type="journal article" date="2020" name="Appl. Environ. Microbiol.">
        <title>Medium-Chain Fatty Acid Synthesis by 'Candidatus Weimeria bifida' gen. nov., sp. nov., and 'Candidatus Pseudoramibacter fermentans' sp. nov.</title>
        <authorList>
            <person name="Scarborough M.J."/>
            <person name="Myers K.S."/>
            <person name="Donohue T.J."/>
            <person name="Noguera D.R."/>
        </authorList>
    </citation>
    <scope>NUCLEOTIDE SEQUENCE</scope>
    <source>
        <strain evidence="1">LCO1.1</strain>
    </source>
</reference>
<protein>
    <submittedName>
        <fullName evidence="1">Type II toxin-antitoxin system RelE/ParE family toxin</fullName>
    </submittedName>
</protein>
<organism evidence="1 2">
    <name type="scientific">Candidatus Weimeria bifida</name>
    <dbReference type="NCBI Taxonomy" id="2599074"/>
    <lineage>
        <taxon>Bacteria</taxon>
        <taxon>Bacillati</taxon>
        <taxon>Bacillota</taxon>
        <taxon>Clostridia</taxon>
        <taxon>Lachnospirales</taxon>
        <taxon>Lachnospiraceae</taxon>
        <taxon>Candidatus Weimeria</taxon>
    </lineage>
</organism>
<keyword evidence="2" id="KW-1185">Reference proteome</keyword>
<accession>A0A6N7IXT7</accession>
<dbReference type="Proteomes" id="UP000460257">
    <property type="component" value="Unassembled WGS sequence"/>
</dbReference>